<dbReference type="EnsemblPlants" id="PGSC0003DMT400088200">
    <property type="protein sequence ID" value="PGSC0003DMT400088200"/>
    <property type="gene ID" value="PGSC0003DMG400037771"/>
</dbReference>
<accession>M1DFF7</accession>
<keyword evidence="2" id="KW-1185">Reference proteome</keyword>
<evidence type="ECO:0000313" key="2">
    <source>
        <dbReference type="Proteomes" id="UP000011115"/>
    </source>
</evidence>
<reference evidence="2" key="1">
    <citation type="journal article" date="2011" name="Nature">
        <title>Genome sequence and analysis of the tuber crop potato.</title>
        <authorList>
            <consortium name="The Potato Genome Sequencing Consortium"/>
        </authorList>
    </citation>
    <scope>NUCLEOTIDE SEQUENCE [LARGE SCALE GENOMIC DNA]</scope>
    <source>
        <strain evidence="2">cv. DM1-3 516 R44</strain>
    </source>
</reference>
<organism evidence="1 2">
    <name type="scientific">Solanum tuberosum</name>
    <name type="common">Potato</name>
    <dbReference type="NCBI Taxonomy" id="4113"/>
    <lineage>
        <taxon>Eukaryota</taxon>
        <taxon>Viridiplantae</taxon>
        <taxon>Streptophyta</taxon>
        <taxon>Embryophyta</taxon>
        <taxon>Tracheophyta</taxon>
        <taxon>Spermatophyta</taxon>
        <taxon>Magnoliopsida</taxon>
        <taxon>eudicotyledons</taxon>
        <taxon>Gunneridae</taxon>
        <taxon>Pentapetalae</taxon>
        <taxon>asterids</taxon>
        <taxon>lamiids</taxon>
        <taxon>Solanales</taxon>
        <taxon>Solanaceae</taxon>
        <taxon>Solanoideae</taxon>
        <taxon>Solaneae</taxon>
        <taxon>Solanum</taxon>
    </lineage>
</organism>
<dbReference type="HOGENOM" id="CLU_3400185_0_0_1"/>
<reference evidence="1" key="2">
    <citation type="submission" date="2015-06" db="UniProtKB">
        <authorList>
            <consortium name="EnsemblPlants"/>
        </authorList>
    </citation>
    <scope>IDENTIFICATION</scope>
    <source>
        <strain evidence="1">DM1-3 516 R44</strain>
    </source>
</reference>
<dbReference type="Gramene" id="PGSC0003DMT400088200">
    <property type="protein sequence ID" value="PGSC0003DMT400088200"/>
    <property type="gene ID" value="PGSC0003DMG400037771"/>
</dbReference>
<dbReference type="AlphaFoldDB" id="M1DFF7"/>
<dbReference type="InParanoid" id="M1DFF7"/>
<name>M1DFF7_SOLTU</name>
<sequence>MDKKSQADFIGGGGQRQNRLYALQAHQDHED</sequence>
<protein>
    <submittedName>
        <fullName evidence="1">Uncharacterized protein</fullName>
    </submittedName>
</protein>
<dbReference type="PaxDb" id="4113-PGSC0003DMT400088200"/>
<dbReference type="Proteomes" id="UP000011115">
    <property type="component" value="Unassembled WGS sequence"/>
</dbReference>
<evidence type="ECO:0000313" key="1">
    <source>
        <dbReference type="EnsemblPlants" id="PGSC0003DMT400088200"/>
    </source>
</evidence>
<proteinExistence type="predicted"/>